<comment type="cofactor">
    <cofactor evidence="1">
        <name>Zn(2+)</name>
        <dbReference type="ChEBI" id="CHEBI:29105"/>
    </cofactor>
</comment>
<dbReference type="InterPro" id="IPR003000">
    <property type="entry name" value="Sirtuin"/>
</dbReference>
<feature type="region of interest" description="Disordered" evidence="16">
    <location>
        <begin position="669"/>
        <end position="738"/>
    </location>
</feature>
<dbReference type="PANTHER" id="PTHR11085">
    <property type="entry name" value="NAD-DEPENDENT PROTEIN DEACYLASE SIRTUIN-5, MITOCHONDRIAL-RELATED"/>
    <property type="match status" value="1"/>
</dbReference>
<evidence type="ECO:0000313" key="19">
    <source>
        <dbReference type="RefSeq" id="XP_029640957.2"/>
    </source>
</evidence>
<evidence type="ECO:0000256" key="9">
    <source>
        <dbReference type="ARBA" id="ARBA00041832"/>
    </source>
</evidence>
<feature type="binding site" evidence="15">
    <location>
        <position position="216"/>
    </location>
    <ligand>
        <name>Zn(2+)</name>
        <dbReference type="ChEBI" id="CHEBI:29105"/>
    </ligand>
</feature>
<dbReference type="Proteomes" id="UP000515154">
    <property type="component" value="Linkage group LG9"/>
</dbReference>
<feature type="active site" description="Proton acceptor" evidence="15">
    <location>
        <position position="205"/>
    </location>
</feature>
<dbReference type="PROSITE" id="PS50305">
    <property type="entry name" value="SIRTUIN"/>
    <property type="match status" value="1"/>
</dbReference>
<dbReference type="GO" id="GO:0005634">
    <property type="term" value="C:nucleus"/>
    <property type="evidence" value="ECO:0007669"/>
    <property type="project" value="TreeGrafter"/>
</dbReference>
<accession>A0A6P7SRN4</accession>
<sequence length="760" mass="85840">MLLSGHTSRMASTEYQNLDPLMFSRRQKRKSDSLDQMIMLQESRKRVFQINKILKKPEQERSAEESVILETNPDLVKKAVERAKIRCKLKRRALEIEDSAEVLKQKCDQLAEAIKKSKGICVYTGAGISTAASIPDYRGPNGVWTLLQKGQELKPQQFTDAEPTKTHMGLLTLYKHGKLKHVVSQNCDGLHLRSGLSKRILSEVHGNMYLEMCYKCKPFKEYLRLFDVTEKTGVRRHHTSRRCHFCKNLLSDTIVHFGEKGRLCSPYRWKEAAAAAKNCDVILCLGTSLKVLKKYTCLWCMDRKPSKRPKLFIVNLQWTPKDVCATLKINGRCDDVMDQIMKKLGWKITEYLREKDPMFRFAVPLRAHEYKSTTSKQLKVPDSMKEKFCIKSKKSNSESMQSKETEQSSPAVISSIKTEIQSQHSCQALSSLQSSSEKNFPHDKHHLPNALDSSYENTNLKLTLKSNMCSCRFVDSSECTLCFLKNSCDKDHSYCRRRQRNFPCSLNTVQKKSLPLPWCSVANILMEHDYLAWNQFHTLVEAAGFVVSQPPALADCKPTVCQDEQLANSKCNVDYRPNFESLHSSKSLPKFCNTSSNSSSSSSICSSSGSSESNSSNQTNESQRNTTSKPTTTTTTTTTTITTTTPRYCVSCFYNKVKFSKLLALQDDDDDDDDDDDGVGHSSSNNAESGDRVSAANSVHIKTESAQPVADLCKEEGEGEEVDASFKSSSQGKLYTQSRSRSIPGWFGKGLSIRKKRKRF</sequence>
<feature type="region of interest" description="Disordered" evidence="16">
    <location>
        <begin position="393"/>
        <end position="413"/>
    </location>
</feature>
<evidence type="ECO:0000256" key="15">
    <source>
        <dbReference type="PROSITE-ProRule" id="PRU00236"/>
    </source>
</evidence>
<dbReference type="InterPro" id="IPR050134">
    <property type="entry name" value="NAD-dep_sirtuin_deacylases"/>
</dbReference>
<dbReference type="GO" id="GO:0010468">
    <property type="term" value="P:regulation of gene expression"/>
    <property type="evidence" value="ECO:0007669"/>
    <property type="project" value="UniProtKB-ARBA"/>
</dbReference>
<evidence type="ECO:0000256" key="8">
    <source>
        <dbReference type="ARBA" id="ARBA00038170"/>
    </source>
</evidence>
<comment type="catalytic activity">
    <reaction evidence="13">
        <text>N(6)-propanoyl-L-lysyl-[protein] + NAD(+) + H2O = 3''-O-propanoyl-ADP-D-ribose + nicotinamide + L-lysyl-[protein]</text>
        <dbReference type="Rhea" id="RHEA:23500"/>
        <dbReference type="Rhea" id="RHEA-COMP:9752"/>
        <dbReference type="Rhea" id="RHEA-COMP:13758"/>
        <dbReference type="ChEBI" id="CHEBI:15377"/>
        <dbReference type="ChEBI" id="CHEBI:17154"/>
        <dbReference type="ChEBI" id="CHEBI:29969"/>
        <dbReference type="ChEBI" id="CHEBI:57540"/>
        <dbReference type="ChEBI" id="CHEBI:138019"/>
        <dbReference type="ChEBI" id="CHEBI:145015"/>
    </reaction>
    <physiologicalReaction direction="left-to-right" evidence="13">
        <dbReference type="Rhea" id="RHEA:23501"/>
    </physiologicalReaction>
</comment>
<dbReference type="GO" id="GO:0097372">
    <property type="term" value="F:histone H3K18 deacetylase activity, NAD-dependent"/>
    <property type="evidence" value="ECO:0007669"/>
    <property type="project" value="TreeGrafter"/>
</dbReference>
<dbReference type="AlphaFoldDB" id="A0A6P7SRN4"/>
<feature type="binding site" evidence="15">
    <location>
        <position position="213"/>
    </location>
    <ligand>
        <name>Zn(2+)</name>
        <dbReference type="ChEBI" id="CHEBI:29105"/>
    </ligand>
</feature>
<dbReference type="GO" id="GO:0140861">
    <property type="term" value="P:DNA repair-dependent chromatin remodeling"/>
    <property type="evidence" value="ECO:0007669"/>
    <property type="project" value="UniProtKB-ARBA"/>
</dbReference>
<keyword evidence="6 15" id="KW-0862">Zinc</keyword>
<keyword evidence="5 15" id="KW-0479">Metal-binding</keyword>
<comment type="catalytic activity">
    <reaction evidence="11">
        <text>N(6)-decanoyl-L-lysyl-[protein] + NAD(+) + H2O = 2''-O-decanoyl-ADP-D-ribose + nicotinamide + L-lysyl-[protein]</text>
        <dbReference type="Rhea" id="RHEA:70631"/>
        <dbReference type="Rhea" id="RHEA-COMP:9752"/>
        <dbReference type="Rhea" id="RHEA-COMP:17932"/>
        <dbReference type="ChEBI" id="CHEBI:15377"/>
        <dbReference type="ChEBI" id="CHEBI:17154"/>
        <dbReference type="ChEBI" id="CHEBI:29969"/>
        <dbReference type="ChEBI" id="CHEBI:57540"/>
        <dbReference type="ChEBI" id="CHEBI:143222"/>
        <dbReference type="ChEBI" id="CHEBI:189688"/>
    </reaction>
    <physiologicalReaction direction="left-to-right" evidence="11">
        <dbReference type="Rhea" id="RHEA:70632"/>
    </physiologicalReaction>
</comment>
<evidence type="ECO:0000256" key="6">
    <source>
        <dbReference type="ARBA" id="ARBA00022833"/>
    </source>
</evidence>
<protein>
    <recommendedName>
        <fullName evidence="2">protein acetyllysine N-acetyltransferase</fullName>
        <ecNumber evidence="2">2.3.1.286</ecNumber>
    </recommendedName>
    <alternativeName>
        <fullName evidence="10">Regulatory protein SIR2 homolog 7</fullName>
    </alternativeName>
    <alternativeName>
        <fullName evidence="9">SIR2-like protein 7</fullName>
    </alternativeName>
</protein>
<dbReference type="RefSeq" id="XP_029640957.2">
    <property type="nucleotide sequence ID" value="XM_029785097.2"/>
</dbReference>
<evidence type="ECO:0000256" key="16">
    <source>
        <dbReference type="SAM" id="MobiDB-lite"/>
    </source>
</evidence>
<name>A0A6P7SRN4_9MOLL</name>
<comment type="similarity">
    <text evidence="8">Belongs to the sirtuin family. Class IV subfamily.</text>
</comment>
<evidence type="ECO:0000256" key="4">
    <source>
        <dbReference type="ARBA" id="ARBA00022679"/>
    </source>
</evidence>
<dbReference type="Gene3D" id="2.20.28.200">
    <property type="match status" value="1"/>
</dbReference>
<keyword evidence="4" id="KW-0808">Transferase</keyword>
<evidence type="ECO:0000256" key="2">
    <source>
        <dbReference type="ARBA" id="ARBA00012928"/>
    </source>
</evidence>
<evidence type="ECO:0000256" key="13">
    <source>
        <dbReference type="ARBA" id="ARBA00051399"/>
    </source>
</evidence>
<comment type="catalytic activity">
    <reaction evidence="12">
        <text>N(6)-succinyl-L-lysyl-[protein] + NAD(+) + H2O = 2''-O-succinyl-ADP-D-ribose + nicotinamide + L-lysyl-[protein]</text>
        <dbReference type="Rhea" id="RHEA:47668"/>
        <dbReference type="Rhea" id="RHEA-COMP:9752"/>
        <dbReference type="Rhea" id="RHEA-COMP:11877"/>
        <dbReference type="ChEBI" id="CHEBI:15377"/>
        <dbReference type="ChEBI" id="CHEBI:17154"/>
        <dbReference type="ChEBI" id="CHEBI:29969"/>
        <dbReference type="ChEBI" id="CHEBI:57540"/>
        <dbReference type="ChEBI" id="CHEBI:87830"/>
        <dbReference type="ChEBI" id="CHEBI:87832"/>
    </reaction>
    <physiologicalReaction direction="left-to-right" evidence="12">
        <dbReference type="Rhea" id="RHEA:47669"/>
    </physiologicalReaction>
</comment>
<evidence type="ECO:0000256" key="12">
    <source>
        <dbReference type="ARBA" id="ARBA00051105"/>
    </source>
</evidence>
<feature type="compositionally biased region" description="Polar residues" evidence="16">
    <location>
        <begin position="726"/>
        <end position="738"/>
    </location>
</feature>
<feature type="binding site" evidence="15">
    <location>
        <position position="246"/>
    </location>
    <ligand>
        <name>Zn(2+)</name>
        <dbReference type="ChEBI" id="CHEBI:29105"/>
    </ligand>
</feature>
<evidence type="ECO:0000256" key="10">
    <source>
        <dbReference type="ARBA" id="ARBA00043038"/>
    </source>
</evidence>
<dbReference type="FunFam" id="3.40.50.1220:FF:000038">
    <property type="entry name" value="NAD-dependent protein deacetylase sirtuin-6 isoform X2"/>
    <property type="match status" value="1"/>
</dbReference>
<organism evidence="18 19">
    <name type="scientific">Octopus sinensis</name>
    <name type="common">East Asian common octopus</name>
    <dbReference type="NCBI Taxonomy" id="2607531"/>
    <lineage>
        <taxon>Eukaryota</taxon>
        <taxon>Metazoa</taxon>
        <taxon>Spiralia</taxon>
        <taxon>Lophotrochozoa</taxon>
        <taxon>Mollusca</taxon>
        <taxon>Cephalopoda</taxon>
        <taxon>Coleoidea</taxon>
        <taxon>Octopodiformes</taxon>
        <taxon>Octopoda</taxon>
        <taxon>Incirrata</taxon>
        <taxon>Octopodidae</taxon>
        <taxon>Octopus</taxon>
    </lineage>
</organism>
<dbReference type="FunFam" id="2.20.28.200:FF:000002">
    <property type="entry name" value="NAD-dependent deacetylase sirtuin-7"/>
    <property type="match status" value="1"/>
</dbReference>
<evidence type="ECO:0000256" key="7">
    <source>
        <dbReference type="ARBA" id="ARBA00023027"/>
    </source>
</evidence>
<gene>
    <name evidence="19" type="primary">LOC115215796</name>
</gene>
<keyword evidence="18" id="KW-1185">Reference proteome</keyword>
<dbReference type="Pfam" id="PF02146">
    <property type="entry name" value="SIR2"/>
    <property type="match status" value="1"/>
</dbReference>
<dbReference type="InterPro" id="IPR026590">
    <property type="entry name" value="Ssirtuin_cat_dom"/>
</dbReference>
<dbReference type="GO" id="GO:0046872">
    <property type="term" value="F:metal ion binding"/>
    <property type="evidence" value="ECO:0007669"/>
    <property type="project" value="UniProtKB-KW"/>
</dbReference>
<feature type="domain" description="Deacetylase sirtuin-type" evidence="17">
    <location>
        <begin position="100"/>
        <end position="347"/>
    </location>
</feature>
<evidence type="ECO:0000259" key="17">
    <source>
        <dbReference type="PROSITE" id="PS50305"/>
    </source>
</evidence>
<dbReference type="SUPFAM" id="SSF52467">
    <property type="entry name" value="DHS-like NAD/FAD-binding domain"/>
    <property type="match status" value="1"/>
</dbReference>
<evidence type="ECO:0000256" key="1">
    <source>
        <dbReference type="ARBA" id="ARBA00001947"/>
    </source>
</evidence>
<evidence type="ECO:0000256" key="3">
    <source>
        <dbReference type="ARBA" id="ARBA00022553"/>
    </source>
</evidence>
<reference evidence="19" key="1">
    <citation type="submission" date="2025-08" db="UniProtKB">
        <authorList>
            <consortium name="RefSeq"/>
        </authorList>
    </citation>
    <scope>IDENTIFICATION</scope>
</reference>
<feature type="region of interest" description="Disordered" evidence="16">
    <location>
        <begin position="595"/>
        <end position="639"/>
    </location>
</feature>
<dbReference type="InterPro" id="IPR029035">
    <property type="entry name" value="DHS-like_NAD/FAD-binding_dom"/>
</dbReference>
<dbReference type="Gene3D" id="3.40.50.1220">
    <property type="entry name" value="TPP-binding domain"/>
    <property type="match status" value="1"/>
</dbReference>
<dbReference type="KEGG" id="osn:115215796"/>
<comment type="catalytic activity">
    <reaction evidence="14">
        <text>N(6)-glutaryl-L-lysyl-[protein] + NAD(+) + H2O = 2''-O-glutaryl-ADP-D-ribose + nicotinamide + L-lysyl-[protein]</text>
        <dbReference type="Rhea" id="RHEA:47664"/>
        <dbReference type="Rhea" id="RHEA-COMP:9752"/>
        <dbReference type="Rhea" id="RHEA-COMP:11875"/>
        <dbReference type="ChEBI" id="CHEBI:15377"/>
        <dbReference type="ChEBI" id="CHEBI:17154"/>
        <dbReference type="ChEBI" id="CHEBI:29969"/>
        <dbReference type="ChEBI" id="CHEBI:57540"/>
        <dbReference type="ChEBI" id="CHEBI:87828"/>
        <dbReference type="ChEBI" id="CHEBI:87829"/>
    </reaction>
    <physiologicalReaction direction="left-to-right" evidence="14">
        <dbReference type="Rhea" id="RHEA:47665"/>
    </physiologicalReaction>
</comment>
<dbReference type="GO" id="GO:0035861">
    <property type="term" value="C:site of double-strand break"/>
    <property type="evidence" value="ECO:0007669"/>
    <property type="project" value="UniProtKB-ARBA"/>
</dbReference>
<evidence type="ECO:0000256" key="5">
    <source>
        <dbReference type="ARBA" id="ARBA00022723"/>
    </source>
</evidence>
<dbReference type="GO" id="GO:0000785">
    <property type="term" value="C:chromatin"/>
    <property type="evidence" value="ECO:0007669"/>
    <property type="project" value="TreeGrafter"/>
</dbReference>
<keyword evidence="7" id="KW-0520">NAD</keyword>
<dbReference type="GO" id="GO:0070403">
    <property type="term" value="F:NAD+ binding"/>
    <property type="evidence" value="ECO:0007669"/>
    <property type="project" value="InterPro"/>
</dbReference>
<feature type="binding site" evidence="15">
    <location>
        <position position="243"/>
    </location>
    <ligand>
        <name>Zn(2+)</name>
        <dbReference type="ChEBI" id="CHEBI:29105"/>
    </ligand>
</feature>
<proteinExistence type="inferred from homology"/>
<dbReference type="PANTHER" id="PTHR11085:SF1">
    <property type="entry name" value="NAD-DEPENDENT PROTEIN DEACETYLASE SIRTUIN-7"/>
    <property type="match status" value="1"/>
</dbReference>
<keyword evidence="3" id="KW-0597">Phosphoprotein</keyword>
<dbReference type="EC" id="2.3.1.286" evidence="2"/>
<evidence type="ECO:0000313" key="18">
    <source>
        <dbReference type="Proteomes" id="UP000515154"/>
    </source>
</evidence>
<evidence type="ECO:0000256" key="14">
    <source>
        <dbReference type="ARBA" id="ARBA00052763"/>
    </source>
</evidence>
<evidence type="ECO:0000256" key="11">
    <source>
        <dbReference type="ARBA" id="ARBA00050237"/>
    </source>
</evidence>